<dbReference type="Proteomes" id="UP000298111">
    <property type="component" value="Unassembled WGS sequence"/>
</dbReference>
<dbReference type="EMBL" id="RCIY01000009">
    <property type="protein sequence ID" value="TGG88519.1"/>
    <property type="molecule type" value="Genomic_DNA"/>
</dbReference>
<dbReference type="Gene3D" id="1.10.1200.10">
    <property type="entry name" value="ACP-like"/>
    <property type="match status" value="1"/>
</dbReference>
<accession>A0A6C1BZ70</accession>
<organism evidence="1 2">
    <name type="scientific">Streptomyces albus</name>
    <dbReference type="NCBI Taxonomy" id="1888"/>
    <lineage>
        <taxon>Bacteria</taxon>
        <taxon>Bacillati</taxon>
        <taxon>Actinomycetota</taxon>
        <taxon>Actinomycetes</taxon>
        <taxon>Kitasatosporales</taxon>
        <taxon>Streptomycetaceae</taxon>
        <taxon>Streptomyces</taxon>
    </lineage>
</organism>
<name>A0A6C1BZ70_9ACTN</name>
<dbReference type="GeneID" id="75185019"/>
<evidence type="ECO:0000313" key="1">
    <source>
        <dbReference type="EMBL" id="TGG88519.1"/>
    </source>
</evidence>
<protein>
    <submittedName>
        <fullName evidence="1">Acyl carrier protein</fullName>
    </submittedName>
</protein>
<dbReference type="RefSeq" id="WP_016467644.1">
    <property type="nucleotide sequence ID" value="NZ_BBQG01000011.1"/>
</dbReference>
<evidence type="ECO:0000313" key="2">
    <source>
        <dbReference type="Proteomes" id="UP000298111"/>
    </source>
</evidence>
<gene>
    <name evidence="1" type="ORF">D8771_03335</name>
</gene>
<sequence>MNTEQSIINHIATVLLDGDSEGLDSETPLTELNIIDSAGIFDLVHHLQDEFRITVPLPEVSPENFATVHAMAALVDRLRAEQEGVR</sequence>
<comment type="caution">
    <text evidence="1">The sequence shown here is derived from an EMBL/GenBank/DDBJ whole genome shotgun (WGS) entry which is preliminary data.</text>
</comment>
<reference evidence="1 2" key="1">
    <citation type="submission" date="2018-10" db="EMBL/GenBank/DDBJ databases">
        <title>Isolation of pseudouridimycin from Streptomyces albus DSM 40763.</title>
        <authorList>
            <person name="Rosenqvist P."/>
            <person name="Metsae-Ketelae M."/>
            <person name="Virta P."/>
        </authorList>
    </citation>
    <scope>NUCLEOTIDE SEQUENCE [LARGE SCALE GENOMIC DNA]</scope>
    <source>
        <strain evidence="1 2">DSM 40763</strain>
    </source>
</reference>
<dbReference type="InterPro" id="IPR036736">
    <property type="entry name" value="ACP-like_sf"/>
</dbReference>
<dbReference type="PROSITE" id="PS50075">
    <property type="entry name" value="CARRIER"/>
    <property type="match status" value="1"/>
</dbReference>
<dbReference type="InterPro" id="IPR009081">
    <property type="entry name" value="PP-bd_ACP"/>
</dbReference>
<dbReference type="AlphaFoldDB" id="A0A6C1BZ70"/>
<dbReference type="SUPFAM" id="SSF47336">
    <property type="entry name" value="ACP-like"/>
    <property type="match status" value="1"/>
</dbReference>
<proteinExistence type="predicted"/>
<dbReference type="Pfam" id="PF00550">
    <property type="entry name" value="PP-binding"/>
    <property type="match status" value="1"/>
</dbReference>